<accession>A0A4U9D4L5</accession>
<name>A0A4U9D4L5_RAOTE</name>
<reference evidence="1 2" key="1">
    <citation type="submission" date="2019-04" db="EMBL/GenBank/DDBJ databases">
        <authorList>
            <consortium name="Pathogen Informatics"/>
        </authorList>
    </citation>
    <scope>NUCLEOTIDE SEQUENCE [LARGE SCALE GENOMIC DNA]</scope>
    <source>
        <strain evidence="1 2">NCTC9185</strain>
    </source>
</reference>
<evidence type="ECO:0000313" key="2">
    <source>
        <dbReference type="Proteomes" id="UP000339249"/>
    </source>
</evidence>
<dbReference type="Proteomes" id="UP000339249">
    <property type="component" value="Unassembled WGS sequence"/>
</dbReference>
<gene>
    <name evidence="1" type="ORF">NCTC9185_05473</name>
</gene>
<protein>
    <submittedName>
        <fullName evidence="1">Uncharacterized protein</fullName>
    </submittedName>
</protein>
<organism evidence="1 2">
    <name type="scientific">Raoultella terrigena</name>
    <name type="common">Klebsiella terrigena</name>
    <dbReference type="NCBI Taxonomy" id="577"/>
    <lineage>
        <taxon>Bacteria</taxon>
        <taxon>Pseudomonadati</taxon>
        <taxon>Pseudomonadota</taxon>
        <taxon>Gammaproteobacteria</taxon>
        <taxon>Enterobacterales</taxon>
        <taxon>Enterobacteriaceae</taxon>
        <taxon>Klebsiella/Raoultella group</taxon>
        <taxon>Raoultella</taxon>
    </lineage>
</organism>
<dbReference type="AlphaFoldDB" id="A0A4U9D4L5"/>
<dbReference type="EMBL" id="CABDVU010000001">
    <property type="protein sequence ID" value="VTN13439.1"/>
    <property type="molecule type" value="Genomic_DNA"/>
</dbReference>
<sequence>MPRIMMLPEDISLPLDTDTPGRFFYRLADVAIGLNIQRFTDRLSRWSPVLHAFPAQSRWRSPPFDLRRCAKVSLSSFRLRGQITPPDSATIPVSVIS</sequence>
<evidence type="ECO:0000313" key="1">
    <source>
        <dbReference type="EMBL" id="VTN13439.1"/>
    </source>
</evidence>
<proteinExistence type="predicted"/>